<dbReference type="EnsemblMetazoa" id="ASIC019765-RA">
    <property type="protein sequence ID" value="ASIC019765-PA"/>
    <property type="gene ID" value="ASIC019765"/>
</dbReference>
<dbReference type="AlphaFoldDB" id="A0A084WME2"/>
<accession>A0A084WME2</accession>
<reference evidence="3" key="2">
    <citation type="submission" date="2020-05" db="UniProtKB">
        <authorList>
            <consortium name="EnsemblMetazoa"/>
        </authorList>
    </citation>
    <scope>IDENTIFICATION</scope>
</reference>
<dbReference type="EMBL" id="ATLV01024426">
    <property type="status" value="NOT_ANNOTATED_CDS"/>
    <property type="molecule type" value="Genomic_DNA"/>
</dbReference>
<proteinExistence type="predicted"/>
<gene>
    <name evidence="2" type="ORF">ZHAS_00019765</name>
</gene>
<evidence type="ECO:0000313" key="3">
    <source>
        <dbReference type="EnsemblMetazoa" id="ASIC019765-PA"/>
    </source>
</evidence>
<evidence type="ECO:0000256" key="1">
    <source>
        <dbReference type="SAM" id="MobiDB-lite"/>
    </source>
</evidence>
<organism evidence="2">
    <name type="scientific">Anopheles sinensis</name>
    <name type="common">Mosquito</name>
    <dbReference type="NCBI Taxonomy" id="74873"/>
    <lineage>
        <taxon>Eukaryota</taxon>
        <taxon>Metazoa</taxon>
        <taxon>Ecdysozoa</taxon>
        <taxon>Arthropoda</taxon>
        <taxon>Hexapoda</taxon>
        <taxon>Insecta</taxon>
        <taxon>Pterygota</taxon>
        <taxon>Neoptera</taxon>
        <taxon>Endopterygota</taxon>
        <taxon>Diptera</taxon>
        <taxon>Nematocera</taxon>
        <taxon>Culicoidea</taxon>
        <taxon>Culicidae</taxon>
        <taxon>Anophelinae</taxon>
        <taxon>Anopheles</taxon>
    </lineage>
</organism>
<keyword evidence="4" id="KW-1185">Reference proteome</keyword>
<sequence length="95" mass="10146">MPDATDERNAIPVLNGKPLNWQTLRVASGIGDAKEKARAKQNEGSGENNILAKRPKKIPAASKNLSFSSAHSPDVKTRGTAKKQNQLREGGNNGV</sequence>
<evidence type="ECO:0000313" key="2">
    <source>
        <dbReference type="EMBL" id="KFB51386.1"/>
    </source>
</evidence>
<feature type="region of interest" description="Disordered" evidence="1">
    <location>
        <begin position="32"/>
        <end position="95"/>
    </location>
</feature>
<dbReference type="EMBL" id="KE525352">
    <property type="protein sequence ID" value="KFB51386.1"/>
    <property type="molecule type" value="Genomic_DNA"/>
</dbReference>
<reference evidence="2 4" key="1">
    <citation type="journal article" date="2014" name="BMC Genomics">
        <title>Genome sequence of Anopheles sinensis provides insight into genetics basis of mosquito competence for malaria parasites.</title>
        <authorList>
            <person name="Zhou D."/>
            <person name="Zhang D."/>
            <person name="Ding G."/>
            <person name="Shi L."/>
            <person name="Hou Q."/>
            <person name="Ye Y."/>
            <person name="Xu Y."/>
            <person name="Zhou H."/>
            <person name="Xiong C."/>
            <person name="Li S."/>
            <person name="Yu J."/>
            <person name="Hong S."/>
            <person name="Yu X."/>
            <person name="Zou P."/>
            <person name="Chen C."/>
            <person name="Chang X."/>
            <person name="Wang W."/>
            <person name="Lv Y."/>
            <person name="Sun Y."/>
            <person name="Ma L."/>
            <person name="Shen B."/>
            <person name="Zhu C."/>
        </authorList>
    </citation>
    <scope>NUCLEOTIDE SEQUENCE [LARGE SCALE GENOMIC DNA]</scope>
</reference>
<dbReference type="VEuPathDB" id="VectorBase:ASIC019765"/>
<protein>
    <submittedName>
        <fullName evidence="2 3">Uncharacterized protein</fullName>
    </submittedName>
</protein>
<feature type="compositionally biased region" description="Basic and acidic residues" evidence="1">
    <location>
        <begin position="32"/>
        <end position="41"/>
    </location>
</feature>
<evidence type="ECO:0000313" key="4">
    <source>
        <dbReference type="Proteomes" id="UP000030765"/>
    </source>
</evidence>
<dbReference type="Proteomes" id="UP000030765">
    <property type="component" value="Unassembled WGS sequence"/>
</dbReference>
<name>A0A084WME2_ANOSI</name>